<proteinExistence type="predicted"/>
<dbReference type="AlphaFoldDB" id="A0A508TEZ1"/>
<accession>A0A508TEZ1</accession>
<evidence type="ECO:0000313" key="1">
    <source>
        <dbReference type="EMBL" id="VIO72976.1"/>
    </source>
</evidence>
<sequence>MMVVPAGVKVHLALGYTDMRKGLDGLATIVQETLKKDPFSGHLFAFRGKRASMLKILFWDGNGLCLFTKKLDQGGFIWPRMSDPGGTVTLSPAQLAMLIEGIDWRTPERRWRPAIAG</sequence>
<gene>
    <name evidence="1" type="ORF">CI1B_46250</name>
</gene>
<dbReference type="RefSeq" id="WP_139861751.1">
    <property type="nucleotide sequence ID" value="NZ_CAADFC020000016.1"/>
</dbReference>
<reference evidence="1" key="1">
    <citation type="submission" date="2019-02" db="EMBL/GenBank/DDBJ databases">
        <authorList>
            <person name="Pothier F.J."/>
        </authorList>
    </citation>
    <scope>NUCLEOTIDE SEQUENCE</scope>
    <source>
        <strain evidence="1">CI-1B</strain>
    </source>
</reference>
<dbReference type="Proteomes" id="UP000328092">
    <property type="component" value="Unassembled WGS sequence"/>
</dbReference>
<name>A0A508TEZ1_9BRAD</name>
<dbReference type="OrthoDB" id="9801450at2"/>
<dbReference type="Pfam" id="PF05717">
    <property type="entry name" value="TnpB_IS66"/>
    <property type="match status" value="1"/>
</dbReference>
<evidence type="ECO:0008006" key="3">
    <source>
        <dbReference type="Google" id="ProtNLM"/>
    </source>
</evidence>
<dbReference type="NCBIfam" id="NF033819">
    <property type="entry name" value="IS66_TnpB"/>
    <property type="match status" value="1"/>
</dbReference>
<dbReference type="PANTHER" id="PTHR36455">
    <property type="match status" value="1"/>
</dbReference>
<dbReference type="EMBL" id="CAADFC020000016">
    <property type="protein sequence ID" value="VIO72976.1"/>
    <property type="molecule type" value="Genomic_DNA"/>
</dbReference>
<comment type="caution">
    <text evidence="1">The sequence shown here is derived from an EMBL/GenBank/DDBJ whole genome shotgun (WGS) entry which is preliminary data.</text>
</comment>
<evidence type="ECO:0000313" key="2">
    <source>
        <dbReference type="Proteomes" id="UP000328092"/>
    </source>
</evidence>
<dbReference type="InterPro" id="IPR008878">
    <property type="entry name" value="Transposase_IS66_Orf2"/>
</dbReference>
<keyword evidence="2" id="KW-1185">Reference proteome</keyword>
<organism evidence="1 2">
    <name type="scientific">Bradyrhizobium ivorense</name>
    <dbReference type="NCBI Taxonomy" id="2511166"/>
    <lineage>
        <taxon>Bacteria</taxon>
        <taxon>Pseudomonadati</taxon>
        <taxon>Pseudomonadota</taxon>
        <taxon>Alphaproteobacteria</taxon>
        <taxon>Hyphomicrobiales</taxon>
        <taxon>Nitrobacteraceae</taxon>
        <taxon>Bradyrhizobium</taxon>
    </lineage>
</organism>
<protein>
    <recommendedName>
        <fullName evidence="3">Transposase</fullName>
    </recommendedName>
</protein>
<dbReference type="PANTHER" id="PTHR36455:SF1">
    <property type="entry name" value="BLR8292 PROTEIN"/>
    <property type="match status" value="1"/>
</dbReference>